<feature type="non-terminal residue" evidence="1">
    <location>
        <position position="86"/>
    </location>
</feature>
<feature type="non-terminal residue" evidence="1">
    <location>
        <position position="1"/>
    </location>
</feature>
<evidence type="ECO:0008006" key="3">
    <source>
        <dbReference type="Google" id="ProtNLM"/>
    </source>
</evidence>
<accession>A0ABS0D7S3</accession>
<reference evidence="1 2" key="1">
    <citation type="submission" date="2020-10" db="EMBL/GenBank/DDBJ databases">
        <title>Identification of Nocardia species via Next-generation sequencing and recognition of intraspecies genetic diversity.</title>
        <authorList>
            <person name="Li P."/>
            <person name="Li P."/>
            <person name="Lu B."/>
        </authorList>
    </citation>
    <scope>NUCLEOTIDE SEQUENCE [LARGE SCALE GENOMIC DNA]</scope>
    <source>
        <strain evidence="1 2">BJ06-0157</strain>
    </source>
</reference>
<dbReference type="EMBL" id="JADLQX010000312">
    <property type="protein sequence ID" value="MBF6303224.1"/>
    <property type="molecule type" value="Genomic_DNA"/>
</dbReference>
<dbReference type="Gene3D" id="1.10.1200.10">
    <property type="entry name" value="ACP-like"/>
    <property type="match status" value="1"/>
</dbReference>
<dbReference type="InterPro" id="IPR036736">
    <property type="entry name" value="ACP-like_sf"/>
</dbReference>
<protein>
    <recommendedName>
        <fullName evidence="3">Carrier domain-containing protein</fullName>
    </recommendedName>
</protein>
<dbReference type="RefSeq" id="WP_195134354.1">
    <property type="nucleotide sequence ID" value="NZ_JADLQX010000312.1"/>
</dbReference>
<name>A0ABS0D7S3_9NOCA</name>
<keyword evidence="2" id="KW-1185">Reference proteome</keyword>
<evidence type="ECO:0000313" key="2">
    <source>
        <dbReference type="Proteomes" id="UP000702209"/>
    </source>
</evidence>
<gene>
    <name evidence="1" type="ORF">IU459_37940</name>
</gene>
<organism evidence="1 2">
    <name type="scientific">Nocardia amamiensis</name>
    <dbReference type="NCBI Taxonomy" id="404578"/>
    <lineage>
        <taxon>Bacteria</taxon>
        <taxon>Bacillati</taxon>
        <taxon>Actinomycetota</taxon>
        <taxon>Actinomycetes</taxon>
        <taxon>Mycobacteriales</taxon>
        <taxon>Nocardiaceae</taxon>
        <taxon>Nocardia</taxon>
    </lineage>
</organism>
<dbReference type="Proteomes" id="UP000702209">
    <property type="component" value="Unassembled WGS sequence"/>
</dbReference>
<sequence>VSIQLVSRAKARGVVFTPRHVFEQRTVAGLAAVAETAEAAEASAVTLAEPPGGGIGAMPLTPVVRFMAERRGSFGRFNQTLALELP</sequence>
<proteinExistence type="predicted"/>
<evidence type="ECO:0000313" key="1">
    <source>
        <dbReference type="EMBL" id="MBF6303224.1"/>
    </source>
</evidence>
<comment type="caution">
    <text evidence="1">The sequence shown here is derived from an EMBL/GenBank/DDBJ whole genome shotgun (WGS) entry which is preliminary data.</text>
</comment>